<dbReference type="Gene3D" id="1.10.40.30">
    <property type="entry name" value="Fumarase/aspartase (C-terminal domain)"/>
    <property type="match status" value="1"/>
</dbReference>
<evidence type="ECO:0000256" key="4">
    <source>
        <dbReference type="ARBA" id="ARBA00051302"/>
    </source>
</evidence>
<dbReference type="GO" id="GO:0006108">
    <property type="term" value="P:malate metabolic process"/>
    <property type="evidence" value="ECO:0007669"/>
    <property type="project" value="UniProtKB-ARBA"/>
</dbReference>
<protein>
    <recommendedName>
        <fullName evidence="2">fumarate hydratase</fullName>
        <ecNumber evidence="2">4.2.1.2</ecNumber>
    </recommendedName>
</protein>
<dbReference type="EMBL" id="QZWG01000010">
    <property type="protein sequence ID" value="RZB85205.1"/>
    <property type="molecule type" value="Genomic_DNA"/>
</dbReference>
<dbReference type="GO" id="GO:0005739">
    <property type="term" value="C:mitochondrion"/>
    <property type="evidence" value="ECO:0007669"/>
    <property type="project" value="TreeGrafter"/>
</dbReference>
<evidence type="ECO:0000256" key="2">
    <source>
        <dbReference type="ARBA" id="ARBA00012921"/>
    </source>
</evidence>
<dbReference type="Proteomes" id="UP000289340">
    <property type="component" value="Chromosome 10"/>
</dbReference>
<dbReference type="InterPro" id="IPR008948">
    <property type="entry name" value="L-Aspartase-like"/>
</dbReference>
<dbReference type="PANTHER" id="PTHR11444">
    <property type="entry name" value="ASPARTATEAMMONIA/ARGININOSUCCINATE/ADENYLOSUCCINATE LYASE"/>
    <property type="match status" value="1"/>
</dbReference>
<dbReference type="Gene3D" id="1.10.275.10">
    <property type="entry name" value="Fumarase/aspartase (N-terminal domain)"/>
    <property type="match status" value="1"/>
</dbReference>
<feature type="domain" description="Fumarase C C-terminal" evidence="7">
    <location>
        <begin position="502"/>
        <end position="554"/>
    </location>
</feature>
<dbReference type="FunFam" id="1.20.200.10:FF:000001">
    <property type="entry name" value="Fumarate hydratase, mitochondrial"/>
    <property type="match status" value="1"/>
</dbReference>
<dbReference type="NCBIfam" id="NF008909">
    <property type="entry name" value="PRK12273.1"/>
    <property type="match status" value="1"/>
</dbReference>
<dbReference type="FunFam" id="1.10.40.30:FF:000002">
    <property type="entry name" value="Fumarate hydratase class II"/>
    <property type="match status" value="1"/>
</dbReference>
<reference evidence="8 9" key="1">
    <citation type="submission" date="2018-09" db="EMBL/GenBank/DDBJ databases">
        <title>A high-quality reference genome of wild soybean provides a powerful tool to mine soybean genomes.</title>
        <authorList>
            <person name="Xie M."/>
            <person name="Chung C.Y.L."/>
            <person name="Li M.-W."/>
            <person name="Wong F.-L."/>
            <person name="Chan T.-F."/>
            <person name="Lam H.-M."/>
        </authorList>
    </citation>
    <scope>NUCLEOTIDE SEQUENCE [LARGE SCALE GENOMIC DNA]</scope>
    <source>
        <strain evidence="9">cv. W05</strain>
        <tissue evidence="8">Hypocotyl of etiolated seedlings</tissue>
    </source>
</reference>
<comment type="caution">
    <text evidence="8">The sequence shown here is derived from an EMBL/GenBank/DDBJ whole genome shotgun (WGS) entry which is preliminary data.</text>
</comment>
<dbReference type="InterPro" id="IPR022761">
    <property type="entry name" value="Fumarate_lyase_N"/>
</dbReference>
<dbReference type="GO" id="GO:0006106">
    <property type="term" value="P:fumarate metabolic process"/>
    <property type="evidence" value="ECO:0007669"/>
    <property type="project" value="InterPro"/>
</dbReference>
<sequence>MKKSHSCGPFKCFSWTRTKVTVRLQLGRRLRNRVSLLGTYFGSIVLVIGQTSVILRWLLPSFAMAFYVLSRRLSAGSNSTTLLALRFASSSRSFSSSFREERDTFGPIQVPSDKLWGAQTQRSLQNFDIGGPRERMPEPIIRAFGVLKKCAAKVNMEYGLDPIVGEAIMQAAQEVAEGKLNEHFPLVVWQTGSGTQSNMNANEVIANRAAEIIGHKRGGKFVHPNDHVNRSQSSNDTFPTVMHIAATMEINSRLIPSLKTLHGTLNSKSIEFKDIVKIGRTHTQDATPLTLGQEFSGYTTQVKYGIDRVIGTLPHLYQLAQGGTAVGTGLNTKKGFDAKIAAAVAEETNLPFVTAENKFEALAAHDAFVETSGALNTIAASLMKIANDIRLLGSGPRCGLGELILPENEPGSSIMPGKVNPTQCEALTMVCAQVIGNHVAVTVGGSNGHFELNVFKPMIASCLLHSLRLLGDSSASFEKNCVRGIQANRERISKLLHESLMLVTSLNPKIGYDKAAAVAKTAHKEGCTLKEAALKLGVLSSEDFDKLVVPEKMLGPSD</sequence>
<dbReference type="CDD" id="cd01362">
    <property type="entry name" value="Fumarase_classII"/>
    <property type="match status" value="1"/>
</dbReference>
<keyword evidence="3 8" id="KW-0456">Lyase</keyword>
<dbReference type="PRINTS" id="PR00149">
    <property type="entry name" value="FUMRATELYASE"/>
</dbReference>
<comment type="similarity">
    <text evidence="1">Belongs to the class-II fumarase/aspartase family. Fumarase subfamily.</text>
</comment>
<evidence type="ECO:0000259" key="7">
    <source>
        <dbReference type="Pfam" id="PF10415"/>
    </source>
</evidence>
<evidence type="ECO:0000259" key="6">
    <source>
        <dbReference type="Pfam" id="PF00206"/>
    </source>
</evidence>
<dbReference type="Pfam" id="PF10415">
    <property type="entry name" value="FumaraseC_C"/>
    <property type="match status" value="1"/>
</dbReference>
<dbReference type="Pfam" id="PF00206">
    <property type="entry name" value="Lyase_1"/>
    <property type="match status" value="1"/>
</dbReference>
<comment type="catalytic activity">
    <reaction evidence="4">
        <text>(S)-malate = fumarate + H2O</text>
        <dbReference type="Rhea" id="RHEA:12460"/>
        <dbReference type="ChEBI" id="CHEBI:15377"/>
        <dbReference type="ChEBI" id="CHEBI:15589"/>
        <dbReference type="ChEBI" id="CHEBI:29806"/>
        <dbReference type="EC" id="4.2.1.2"/>
    </reaction>
    <physiologicalReaction direction="left-to-right" evidence="4">
        <dbReference type="Rhea" id="RHEA:12461"/>
    </physiologicalReaction>
    <physiologicalReaction direction="right-to-left" evidence="4">
        <dbReference type="Rhea" id="RHEA:12462"/>
    </physiologicalReaction>
</comment>
<keyword evidence="9" id="KW-1185">Reference proteome</keyword>
<evidence type="ECO:0000313" key="8">
    <source>
        <dbReference type="EMBL" id="RZB85205.1"/>
    </source>
</evidence>
<dbReference type="PROSITE" id="PS00163">
    <property type="entry name" value="FUMARATE_LYASES"/>
    <property type="match status" value="1"/>
</dbReference>
<dbReference type="HAMAP" id="MF_00743">
    <property type="entry name" value="FumaraseC"/>
    <property type="match status" value="1"/>
</dbReference>
<organism evidence="8 9">
    <name type="scientific">Glycine soja</name>
    <name type="common">Wild soybean</name>
    <dbReference type="NCBI Taxonomy" id="3848"/>
    <lineage>
        <taxon>Eukaryota</taxon>
        <taxon>Viridiplantae</taxon>
        <taxon>Streptophyta</taxon>
        <taxon>Embryophyta</taxon>
        <taxon>Tracheophyta</taxon>
        <taxon>Spermatophyta</taxon>
        <taxon>Magnoliopsida</taxon>
        <taxon>eudicotyledons</taxon>
        <taxon>Gunneridae</taxon>
        <taxon>Pentapetalae</taxon>
        <taxon>rosids</taxon>
        <taxon>fabids</taxon>
        <taxon>Fabales</taxon>
        <taxon>Fabaceae</taxon>
        <taxon>Papilionoideae</taxon>
        <taxon>50 kb inversion clade</taxon>
        <taxon>NPAAA clade</taxon>
        <taxon>indigoferoid/millettioid clade</taxon>
        <taxon>Phaseoleae</taxon>
        <taxon>Glycine</taxon>
        <taxon>Glycine subgen. Soja</taxon>
    </lineage>
</organism>
<evidence type="ECO:0000313" key="9">
    <source>
        <dbReference type="Proteomes" id="UP000289340"/>
    </source>
</evidence>
<accession>A0A445IGH0</accession>
<dbReference type="SUPFAM" id="SSF48557">
    <property type="entry name" value="L-aspartase-like"/>
    <property type="match status" value="1"/>
</dbReference>
<dbReference type="GO" id="GO:0051262">
    <property type="term" value="P:protein tetramerization"/>
    <property type="evidence" value="ECO:0007669"/>
    <property type="project" value="UniProtKB-ARBA"/>
</dbReference>
<dbReference type="NCBIfam" id="TIGR00979">
    <property type="entry name" value="fumC_II"/>
    <property type="match status" value="1"/>
</dbReference>
<evidence type="ECO:0000256" key="1">
    <source>
        <dbReference type="ARBA" id="ARBA00009084"/>
    </source>
</evidence>
<dbReference type="InterPro" id="IPR000362">
    <property type="entry name" value="Fumarate_lyase_fam"/>
</dbReference>
<dbReference type="GO" id="GO:0006099">
    <property type="term" value="P:tricarboxylic acid cycle"/>
    <property type="evidence" value="ECO:0007669"/>
    <property type="project" value="InterPro"/>
</dbReference>
<dbReference type="FunFam" id="1.10.275.10:FF:000001">
    <property type="entry name" value="Fumarate hydratase, mitochondrial"/>
    <property type="match status" value="1"/>
</dbReference>
<dbReference type="InterPro" id="IPR018951">
    <property type="entry name" value="Fumarase_C_C"/>
</dbReference>
<dbReference type="InterPro" id="IPR005677">
    <property type="entry name" value="Fum_hydII"/>
</dbReference>
<dbReference type="Gene3D" id="1.20.200.10">
    <property type="entry name" value="Fumarase/aspartase (Central domain)"/>
    <property type="match status" value="1"/>
</dbReference>
<keyword evidence="5" id="KW-1133">Transmembrane helix</keyword>
<dbReference type="AlphaFoldDB" id="A0A445IGH0"/>
<dbReference type="GO" id="GO:0004333">
    <property type="term" value="F:fumarate hydratase activity"/>
    <property type="evidence" value="ECO:0007669"/>
    <property type="project" value="UniProtKB-EC"/>
</dbReference>
<dbReference type="InterPro" id="IPR024083">
    <property type="entry name" value="Fumarase/histidase_N"/>
</dbReference>
<dbReference type="PANTHER" id="PTHR11444:SF1">
    <property type="entry name" value="FUMARATE HYDRATASE, MITOCHONDRIAL"/>
    <property type="match status" value="1"/>
</dbReference>
<dbReference type="InterPro" id="IPR020557">
    <property type="entry name" value="Fumarate_lyase_CS"/>
</dbReference>
<dbReference type="EC" id="4.2.1.2" evidence="2"/>
<evidence type="ECO:0000256" key="3">
    <source>
        <dbReference type="ARBA" id="ARBA00023239"/>
    </source>
</evidence>
<evidence type="ECO:0000256" key="5">
    <source>
        <dbReference type="SAM" id="Phobius"/>
    </source>
</evidence>
<keyword evidence="5" id="KW-0812">Transmembrane</keyword>
<feature type="domain" description="Fumarate lyase N-terminal" evidence="6">
    <location>
        <begin position="106"/>
        <end position="436"/>
    </location>
</feature>
<name>A0A445IGH0_GLYSO</name>
<gene>
    <name evidence="8" type="ORF">D0Y65_025713</name>
</gene>
<keyword evidence="5" id="KW-0472">Membrane</keyword>
<proteinExistence type="inferred from homology"/>
<feature type="transmembrane region" description="Helical" evidence="5">
    <location>
        <begin position="34"/>
        <end position="59"/>
    </location>
</feature>